<dbReference type="SUPFAM" id="SSF54427">
    <property type="entry name" value="NTF2-like"/>
    <property type="match status" value="1"/>
</dbReference>
<feature type="domain" description="SnoaL-like" evidence="2">
    <location>
        <begin position="42"/>
        <end position="142"/>
    </location>
</feature>
<evidence type="ECO:0000313" key="4">
    <source>
        <dbReference type="Proteomes" id="UP000004931"/>
    </source>
</evidence>
<comment type="caution">
    <text evidence="3">The sequence shown here is derived from an EMBL/GenBank/DDBJ whole genome shotgun (WGS) entry which is preliminary data.</text>
</comment>
<dbReference type="Gene3D" id="3.10.450.50">
    <property type="match status" value="1"/>
</dbReference>
<dbReference type="STRING" id="247633.GP2143_12174"/>
<dbReference type="InterPro" id="IPR032710">
    <property type="entry name" value="NTF2-like_dom_sf"/>
</dbReference>
<name>A0YH81_9GAMM</name>
<evidence type="ECO:0000256" key="1">
    <source>
        <dbReference type="SAM" id="SignalP"/>
    </source>
</evidence>
<organism evidence="3 4">
    <name type="scientific">marine gamma proteobacterium HTCC2143</name>
    <dbReference type="NCBI Taxonomy" id="247633"/>
    <lineage>
        <taxon>Bacteria</taxon>
        <taxon>Pseudomonadati</taxon>
        <taxon>Pseudomonadota</taxon>
        <taxon>Gammaproteobacteria</taxon>
        <taxon>Cellvibrionales</taxon>
        <taxon>Spongiibacteraceae</taxon>
        <taxon>BD1-7 clade</taxon>
    </lineage>
</organism>
<feature type="signal peptide" evidence="1">
    <location>
        <begin position="1"/>
        <end position="26"/>
    </location>
</feature>
<feature type="chain" id="PRO_5002630974" description="SnoaL-like domain-containing protein" evidence="1">
    <location>
        <begin position="27"/>
        <end position="157"/>
    </location>
</feature>
<evidence type="ECO:0000313" key="3">
    <source>
        <dbReference type="EMBL" id="EAW29849.1"/>
    </source>
</evidence>
<keyword evidence="4" id="KW-1185">Reference proteome</keyword>
<keyword evidence="1" id="KW-0732">Signal</keyword>
<proteinExistence type="predicted"/>
<dbReference type="InterPro" id="IPR037401">
    <property type="entry name" value="SnoaL-like"/>
</dbReference>
<dbReference type="eggNOG" id="COG4308">
    <property type="taxonomic scope" value="Bacteria"/>
</dbReference>
<sequence>MKNLTTNYIFAILVLFSTLFSTITAADREENAMTADNNEKIIRAFVSSWSELDVDKLVSYFSEDGTYYNMPTQPIKGHENLKNFIAGFIRNWSSTNWEIINLIAKDDVVMVERIDITIVNGKEITLPCLGVFEMQDGKIIEWRDYFDLATYTNALKK</sequence>
<gene>
    <name evidence="3" type="ORF">GP2143_12174</name>
</gene>
<evidence type="ECO:0000259" key="2">
    <source>
        <dbReference type="Pfam" id="PF12680"/>
    </source>
</evidence>
<dbReference type="AlphaFoldDB" id="A0YH81"/>
<protein>
    <recommendedName>
        <fullName evidence="2">SnoaL-like domain-containing protein</fullName>
    </recommendedName>
</protein>
<reference evidence="3 4" key="1">
    <citation type="journal article" date="2010" name="J. Bacteriol.">
        <title>Genome sequence of the oligotrophic marine Gammaproteobacterium HTCC2143, isolated from the Oregon Coast.</title>
        <authorList>
            <person name="Oh H.M."/>
            <person name="Kang I."/>
            <person name="Ferriera S."/>
            <person name="Giovannoni S.J."/>
            <person name="Cho J.C."/>
        </authorList>
    </citation>
    <scope>NUCLEOTIDE SEQUENCE [LARGE SCALE GENOMIC DNA]</scope>
    <source>
        <strain evidence="3 4">HTCC2143</strain>
    </source>
</reference>
<dbReference type="Pfam" id="PF12680">
    <property type="entry name" value="SnoaL_2"/>
    <property type="match status" value="1"/>
</dbReference>
<accession>A0YH81</accession>
<dbReference type="Proteomes" id="UP000004931">
    <property type="component" value="Unassembled WGS sequence"/>
</dbReference>
<dbReference type="EMBL" id="AAVT01000014">
    <property type="protein sequence ID" value="EAW29849.1"/>
    <property type="molecule type" value="Genomic_DNA"/>
</dbReference>